<dbReference type="InterPro" id="IPR031964">
    <property type="entry name" value="CARD_dom"/>
</dbReference>
<dbReference type="GO" id="GO:0005737">
    <property type="term" value="C:cytoplasm"/>
    <property type="evidence" value="ECO:0007669"/>
    <property type="project" value="UniProtKB-ARBA"/>
</dbReference>
<keyword evidence="5" id="KW-0391">Immunity</keyword>
<proteinExistence type="predicted"/>
<dbReference type="InterPro" id="IPR011029">
    <property type="entry name" value="DEATH-like_dom_sf"/>
</dbReference>
<gene>
    <name evidence="8" type="ORF">DPMN_067125</name>
</gene>
<dbReference type="AlphaFoldDB" id="A0A9D3Z077"/>
<comment type="caution">
    <text evidence="8">The sequence shown here is derived from an EMBL/GenBank/DDBJ whole genome shotgun (WGS) entry which is preliminary data.</text>
</comment>
<sequence>MDESDRRLFQKIYLRFVDRVDSIDMLGFITCLSKHTKDTITNSQTCHNGSTPFAAQKLFDALKCLPDGLQQAAYALRKCGHKDLASEIERQQASAQHHFHETQRSNSPPVPSVHNSPSNGANSVSMSDYHNFPQDDQALRNFVGKEPSMEPEPLKIYGSHNKCSVIEQENELNKSDTENEDSYTDFTVKKNIEVEENISSVSDSDSSKIIYHQDNTEFMPTLTNNEVSIEKPERFRMVNKSPITDDKHEDASNAEFKIKLSLRPEAVKKKQVRNRPEER</sequence>
<feature type="domain" description="Caspase recruitment" evidence="7">
    <location>
        <begin position="1"/>
        <end position="91"/>
    </location>
</feature>
<keyword evidence="1" id="KW-1017">Isopeptide bond</keyword>
<dbReference type="Proteomes" id="UP000828390">
    <property type="component" value="Unassembled WGS sequence"/>
</dbReference>
<evidence type="ECO:0000259" key="7">
    <source>
        <dbReference type="Pfam" id="PF16739"/>
    </source>
</evidence>
<organism evidence="8 9">
    <name type="scientific">Dreissena polymorpha</name>
    <name type="common">Zebra mussel</name>
    <name type="synonym">Mytilus polymorpha</name>
    <dbReference type="NCBI Taxonomy" id="45954"/>
    <lineage>
        <taxon>Eukaryota</taxon>
        <taxon>Metazoa</taxon>
        <taxon>Spiralia</taxon>
        <taxon>Lophotrochozoa</taxon>
        <taxon>Mollusca</taxon>
        <taxon>Bivalvia</taxon>
        <taxon>Autobranchia</taxon>
        <taxon>Heteroconchia</taxon>
        <taxon>Euheterodonta</taxon>
        <taxon>Imparidentia</taxon>
        <taxon>Neoheterodontei</taxon>
        <taxon>Myida</taxon>
        <taxon>Dreissenoidea</taxon>
        <taxon>Dreissenidae</taxon>
        <taxon>Dreissena</taxon>
    </lineage>
</organism>
<keyword evidence="2" id="KW-0597">Phosphoprotein</keyword>
<accession>A0A9D3Z077</accession>
<keyword evidence="9" id="KW-1185">Reference proteome</keyword>
<evidence type="ECO:0000313" key="9">
    <source>
        <dbReference type="Proteomes" id="UP000828390"/>
    </source>
</evidence>
<evidence type="ECO:0000256" key="5">
    <source>
        <dbReference type="ARBA" id="ARBA00022859"/>
    </source>
</evidence>
<evidence type="ECO:0000256" key="6">
    <source>
        <dbReference type="SAM" id="MobiDB-lite"/>
    </source>
</evidence>
<feature type="region of interest" description="Disordered" evidence="6">
    <location>
        <begin position="90"/>
        <end position="132"/>
    </location>
</feature>
<evidence type="ECO:0000256" key="2">
    <source>
        <dbReference type="ARBA" id="ARBA00022553"/>
    </source>
</evidence>
<keyword evidence="4" id="KW-0832">Ubl conjugation</keyword>
<evidence type="ECO:0000256" key="4">
    <source>
        <dbReference type="ARBA" id="ARBA00022843"/>
    </source>
</evidence>
<evidence type="ECO:0000256" key="1">
    <source>
        <dbReference type="ARBA" id="ARBA00022499"/>
    </source>
</evidence>
<reference evidence="8" key="2">
    <citation type="submission" date="2020-11" db="EMBL/GenBank/DDBJ databases">
        <authorList>
            <person name="McCartney M.A."/>
            <person name="Auch B."/>
            <person name="Kono T."/>
            <person name="Mallez S."/>
            <person name="Becker A."/>
            <person name="Gohl D.M."/>
            <person name="Silverstein K.A.T."/>
            <person name="Koren S."/>
            <person name="Bechman K.B."/>
            <person name="Herman A."/>
            <person name="Abrahante J.E."/>
            <person name="Garbe J."/>
        </authorList>
    </citation>
    <scope>NUCLEOTIDE SEQUENCE</scope>
    <source>
        <strain evidence="8">Duluth1</strain>
        <tissue evidence="8">Whole animal</tissue>
    </source>
</reference>
<dbReference type="Pfam" id="PF16739">
    <property type="entry name" value="CARD_2"/>
    <property type="match status" value="1"/>
</dbReference>
<evidence type="ECO:0000313" key="8">
    <source>
        <dbReference type="EMBL" id="KAH3707714.1"/>
    </source>
</evidence>
<dbReference type="Gene3D" id="1.10.533.10">
    <property type="entry name" value="Death Domain, Fas"/>
    <property type="match status" value="1"/>
</dbReference>
<keyword evidence="3" id="KW-0399">Innate immunity</keyword>
<evidence type="ECO:0000256" key="3">
    <source>
        <dbReference type="ARBA" id="ARBA00022588"/>
    </source>
</evidence>
<dbReference type="GO" id="GO:0045087">
    <property type="term" value="P:innate immune response"/>
    <property type="evidence" value="ECO:0007669"/>
    <property type="project" value="UniProtKB-KW"/>
</dbReference>
<protein>
    <recommendedName>
        <fullName evidence="7">Caspase recruitment domain-containing protein</fullName>
    </recommendedName>
</protein>
<reference evidence="8" key="1">
    <citation type="journal article" date="2019" name="bioRxiv">
        <title>The Genome of the Zebra Mussel, Dreissena polymorpha: A Resource for Invasive Species Research.</title>
        <authorList>
            <person name="McCartney M.A."/>
            <person name="Auch B."/>
            <person name="Kono T."/>
            <person name="Mallez S."/>
            <person name="Zhang Y."/>
            <person name="Obille A."/>
            <person name="Becker A."/>
            <person name="Abrahante J.E."/>
            <person name="Garbe J."/>
            <person name="Badalamenti J.P."/>
            <person name="Herman A."/>
            <person name="Mangelson H."/>
            <person name="Liachko I."/>
            <person name="Sullivan S."/>
            <person name="Sone E.D."/>
            <person name="Koren S."/>
            <person name="Silverstein K.A.T."/>
            <person name="Beckman K.B."/>
            <person name="Gohl D.M."/>
        </authorList>
    </citation>
    <scope>NUCLEOTIDE SEQUENCE</scope>
    <source>
        <strain evidence="8">Duluth1</strain>
        <tissue evidence="8">Whole animal</tissue>
    </source>
</reference>
<name>A0A9D3Z077_DREPO</name>
<dbReference type="EMBL" id="JAIWYP010000014">
    <property type="protein sequence ID" value="KAH3707714.1"/>
    <property type="molecule type" value="Genomic_DNA"/>
</dbReference>